<name>A0A640KCX2_LEITA</name>
<comment type="caution">
    <text evidence="1">The sequence shown here is derived from an EMBL/GenBank/DDBJ whole genome shotgun (WGS) entry which is preliminary data.</text>
</comment>
<evidence type="ECO:0000313" key="1">
    <source>
        <dbReference type="EMBL" id="GET87031.1"/>
    </source>
</evidence>
<organism evidence="1 2">
    <name type="scientific">Leishmania tarentolae</name>
    <name type="common">Sauroleishmania tarentolae</name>
    <dbReference type="NCBI Taxonomy" id="5689"/>
    <lineage>
        <taxon>Eukaryota</taxon>
        <taxon>Discoba</taxon>
        <taxon>Euglenozoa</taxon>
        <taxon>Kinetoplastea</taxon>
        <taxon>Metakinetoplastina</taxon>
        <taxon>Trypanosomatida</taxon>
        <taxon>Trypanosomatidae</taxon>
        <taxon>Leishmaniinae</taxon>
        <taxon>Leishmania</taxon>
        <taxon>lizard Leishmania</taxon>
    </lineage>
</organism>
<accession>A0A640KCX2</accession>
<proteinExistence type="predicted"/>
<dbReference type="OrthoDB" id="275654at2759"/>
<protein>
    <submittedName>
        <fullName evidence="1">Uncharacterized protein</fullName>
    </submittedName>
</protein>
<dbReference type="Proteomes" id="UP000419144">
    <property type="component" value="Unassembled WGS sequence"/>
</dbReference>
<dbReference type="Pfam" id="PF26532">
    <property type="entry name" value="NTF2_5"/>
    <property type="match status" value="1"/>
</dbReference>
<dbReference type="EMBL" id="BLBS01000018">
    <property type="protein sequence ID" value="GET87031.1"/>
    <property type="molecule type" value="Genomic_DNA"/>
</dbReference>
<dbReference type="AlphaFoldDB" id="A0A640KCX2"/>
<sequence length="287" mass="34107">MYRLTRTATMLRQFVVPVRQTTQRAGWATSPLLSVQKCFMNMNRSVQTRWEIDNQTASQKRTEYDFDKEQWMKQMRFASMDCIMDPDITPIRYTSVAGVKKAFRRFVTMRKLMDRRPDFDPAQLKELFIQFKMFSHEKSTDCFKILQRITTHGEADRILKEIKGRMNEDFAKKSWRSLKQQGAKSTYEMEVDSFDLVTCYMGQMSQEDWLQITYRCEFRQRAGKEYDWEAMMEYPVFEVRLGDGVKAPNTQPFIVVGVLKKDGTRYGKDSQDAADLRKQFDRTGRWF</sequence>
<reference evidence="1" key="1">
    <citation type="submission" date="2019-11" db="EMBL/GenBank/DDBJ databases">
        <title>Leishmania tarentolae CDS.</title>
        <authorList>
            <person name="Goto Y."/>
            <person name="Yamagishi J."/>
        </authorList>
    </citation>
    <scope>NUCLEOTIDE SEQUENCE [LARGE SCALE GENOMIC DNA]</scope>
    <source>
        <strain evidence="1">Parrot Tar II</strain>
    </source>
</reference>
<dbReference type="InterPro" id="IPR059119">
    <property type="entry name" value="NTF2-like"/>
</dbReference>
<keyword evidence="2" id="KW-1185">Reference proteome</keyword>
<gene>
    <name evidence="1" type="ORF">LtaPh_1400700</name>
</gene>
<dbReference type="VEuPathDB" id="TriTrypDB:LtaPh_1400700"/>
<evidence type="ECO:0000313" key="2">
    <source>
        <dbReference type="Proteomes" id="UP000419144"/>
    </source>
</evidence>